<evidence type="ECO:0008006" key="9">
    <source>
        <dbReference type="Google" id="ProtNLM"/>
    </source>
</evidence>
<organism evidence="7 8">
    <name type="scientific">Cochliobolus sativus</name>
    <name type="common">Common root rot and spot blotch fungus</name>
    <name type="synonym">Bipolaris sorokiniana</name>
    <dbReference type="NCBI Taxonomy" id="45130"/>
    <lineage>
        <taxon>Eukaryota</taxon>
        <taxon>Fungi</taxon>
        <taxon>Dikarya</taxon>
        <taxon>Ascomycota</taxon>
        <taxon>Pezizomycotina</taxon>
        <taxon>Dothideomycetes</taxon>
        <taxon>Pleosporomycetidae</taxon>
        <taxon>Pleosporales</taxon>
        <taxon>Pleosporineae</taxon>
        <taxon>Pleosporaceae</taxon>
        <taxon>Bipolaris</taxon>
    </lineage>
</organism>
<feature type="transmembrane region" description="Helical" evidence="6">
    <location>
        <begin position="407"/>
        <end position="431"/>
    </location>
</feature>
<evidence type="ECO:0000256" key="4">
    <source>
        <dbReference type="ARBA" id="ARBA00023136"/>
    </source>
</evidence>
<gene>
    <name evidence="7" type="ORF">GGP41_006118</name>
</gene>
<evidence type="ECO:0000256" key="1">
    <source>
        <dbReference type="ARBA" id="ARBA00004141"/>
    </source>
</evidence>
<feature type="region of interest" description="Disordered" evidence="5">
    <location>
        <begin position="235"/>
        <end position="256"/>
    </location>
</feature>
<dbReference type="EMBL" id="WNKQ01000009">
    <property type="protein sequence ID" value="KAF5849193.1"/>
    <property type="molecule type" value="Genomic_DNA"/>
</dbReference>
<feature type="transmembrane region" description="Helical" evidence="6">
    <location>
        <begin position="152"/>
        <end position="173"/>
    </location>
</feature>
<proteinExistence type="predicted"/>
<evidence type="ECO:0000313" key="8">
    <source>
        <dbReference type="Proteomes" id="UP000624244"/>
    </source>
</evidence>
<accession>A0A8H5ZK18</accession>
<feature type="transmembrane region" description="Helical" evidence="6">
    <location>
        <begin position="443"/>
        <end position="465"/>
    </location>
</feature>
<feature type="transmembrane region" description="Helical" evidence="6">
    <location>
        <begin position="477"/>
        <end position="498"/>
    </location>
</feature>
<comment type="subcellular location">
    <subcellularLocation>
        <location evidence="1">Membrane</location>
        <topology evidence="1">Multi-pass membrane protein</topology>
    </subcellularLocation>
</comment>
<sequence length="505" mass="54551">MSFFSAPTALRLRSLSPSSSPFVALASQSQDSITGTMFTSLENAHPSHPDFANLALLVFEAVMEVVCVSAPGYVVARMGQFDAESQKFLANLNTQLFTPCLIFTKLASQLTAEKLAELAVIPVIFVVQTLISYIAALAVSRIFKFNKRASNFVVAMAVFGNSNSLPISLVISLSKTLRGLHWDRIPGDNDNEVGARGILYLLIFQQLGQLVRWTWGFNVLLAPASAYKDDEGRNHALESGEYSDDETQRLLDDSHSDYESGNVTSYATSADCSDSDSDSIFNRGQAQAAALFITPTNGNATVPGTGDMSGSPKGTFANGHLNGVLAAHKKQQDTPKGIKGVPTRARLALQRSATSVSVSTTRAGNRIFNSLPKWLQGPLSKIGSGLSRFAKGEDQNSIEDPSVERKLVIASLISRMLIPTLLMAPMLALTAKYVPVSILDDPIFIIVCFLLSGAPSALQLAQICQINNVYMGAMSRILFQSYVVWILPSTLLLVMLALETVEWAT</sequence>
<dbReference type="Proteomes" id="UP000624244">
    <property type="component" value="Unassembled WGS sequence"/>
</dbReference>
<dbReference type="GO" id="GO:0005783">
    <property type="term" value="C:endoplasmic reticulum"/>
    <property type="evidence" value="ECO:0007669"/>
    <property type="project" value="TreeGrafter"/>
</dbReference>
<keyword evidence="2 6" id="KW-0812">Transmembrane</keyword>
<comment type="caution">
    <text evidence="7">The sequence shown here is derived from an EMBL/GenBank/DDBJ whole genome shotgun (WGS) entry which is preliminary data.</text>
</comment>
<dbReference type="GO" id="GO:0016020">
    <property type="term" value="C:membrane"/>
    <property type="evidence" value="ECO:0007669"/>
    <property type="project" value="UniProtKB-SubCell"/>
</dbReference>
<evidence type="ECO:0000256" key="3">
    <source>
        <dbReference type="ARBA" id="ARBA00022989"/>
    </source>
</evidence>
<dbReference type="InterPro" id="IPR004776">
    <property type="entry name" value="Mem_transp_PIN-like"/>
</dbReference>
<keyword evidence="4 6" id="KW-0472">Membrane</keyword>
<feature type="transmembrane region" description="Helical" evidence="6">
    <location>
        <begin position="52"/>
        <end position="76"/>
    </location>
</feature>
<feature type="transmembrane region" description="Helical" evidence="6">
    <location>
        <begin position="119"/>
        <end position="140"/>
    </location>
</feature>
<feature type="compositionally biased region" description="Basic and acidic residues" evidence="5">
    <location>
        <begin position="246"/>
        <end position="256"/>
    </location>
</feature>
<reference evidence="7" key="1">
    <citation type="submission" date="2019-11" db="EMBL/GenBank/DDBJ databases">
        <title>Bipolaris sorokiniana Genome sequencing.</title>
        <authorList>
            <person name="Wang H."/>
        </authorList>
    </citation>
    <scope>NUCLEOTIDE SEQUENCE</scope>
</reference>
<protein>
    <recommendedName>
        <fullName evidence="9">Auxin efflux carrier</fullName>
    </recommendedName>
</protein>
<dbReference type="Pfam" id="PF03547">
    <property type="entry name" value="Mem_trans"/>
    <property type="match status" value="1"/>
</dbReference>
<evidence type="ECO:0000313" key="7">
    <source>
        <dbReference type="EMBL" id="KAF5849193.1"/>
    </source>
</evidence>
<dbReference type="AlphaFoldDB" id="A0A8H5ZK18"/>
<dbReference type="PANTHER" id="PTHR31794">
    <property type="entry name" value="AUXIN EFFLUX TRANSPORTER FAMILY PROTEIN (EUROFUNG)"/>
    <property type="match status" value="1"/>
</dbReference>
<evidence type="ECO:0000256" key="2">
    <source>
        <dbReference type="ARBA" id="ARBA00022692"/>
    </source>
</evidence>
<dbReference type="PANTHER" id="PTHR31794:SF2">
    <property type="entry name" value="AUXIN EFFLUX TRANSPORTER FAMILY PROTEIN (EUROFUNG)"/>
    <property type="match status" value="1"/>
</dbReference>
<keyword evidence="3 6" id="KW-1133">Transmembrane helix</keyword>
<evidence type="ECO:0000256" key="5">
    <source>
        <dbReference type="SAM" id="MobiDB-lite"/>
    </source>
</evidence>
<evidence type="ECO:0000256" key="6">
    <source>
        <dbReference type="SAM" id="Phobius"/>
    </source>
</evidence>
<name>A0A8H5ZK18_COCSA</name>
<dbReference type="GO" id="GO:0055085">
    <property type="term" value="P:transmembrane transport"/>
    <property type="evidence" value="ECO:0007669"/>
    <property type="project" value="InterPro"/>
</dbReference>